<dbReference type="GO" id="GO:0005524">
    <property type="term" value="F:ATP binding"/>
    <property type="evidence" value="ECO:0007669"/>
    <property type="project" value="UniProtKB-UniRule"/>
</dbReference>
<feature type="region of interest" description="Disordered" evidence="2">
    <location>
        <begin position="164"/>
        <end position="221"/>
    </location>
</feature>
<sequence length="947" mass="105081">MLYRNGAYLKTWREVATRKRLMKIYGMQSFEKAEVRSLPQSLPNGLSNSGPLPKKGSPDPSRSSTPLQRADSRVNVKDSMWESGDSVCQAILASTWANISHLGVDMGQQEGHLGIDIGQYEGPDMFCWMHLDAFLWGAGSLNSNWSSDDDFNFGGAAGAGGMTPDPWLHTPVFDPQNLGRNGPEEVTTKVSKKERVRSTRGKHPCGSVTAHGRQNGRMDAASSIRPAGRTVELFNENVFSELRSRAGVPDDFLNTGWDFANFQHGGGKGGSMMAFVEDKFIVKELSAGDHKSLLSLAPSYGDHVRTGETLLSPIYLHFRDVASDRYLFAMRNSIGKSPFKACYDLKGCADDKLIEKEGERIKAVHKRIWKIGMWCGQVNWTDERKRYYAGKVEARRIQVELQPQQRSSFISLLKRDTDFLAGHNLMDYSLLIATKEIPFGAESPGPSALKPYRCAGPNGKDILVYMSLIDFLQVWTTGKRVARCIKVCECNKATIPPKAYANRMLTHFTHQVLEAQMAPSVFMKLVLALIAGGATADNIDHLIQQQVYLHQCLARNLNDTAWSRIECHIRLDLRTGKDYCSGATHLRQRRVCAHTSRHGELKMGAPYWQMGRPFLHPSQPSVYCVEADPVSMCKLASGHFSLKVCPFRYFSQPLGTQASTTTLRRKGRALRDVVESLEGTATLAVQLAHQLLEIERIPASLPDVWDGMTFAFRTADSEEAEALFGETGVVTGFARGLFFVLKELAWLDVGEWTPELLYQLHSVVCPQLGARTEHMGHGEDTVPPLGIEVPALVDSFLQWLRRLHHKRCADRVVVALQAGLFLGWIHPWRDCNGRTARLVTSALLIQEGVVPALFSLGRGEAALEAHVFAQNKSYYGDASTYIDGMLNQLNLSAEVFQTFVLKAGSAADPEDIDFAVDSLVPEKLTRPPLPTHYSNSFSASRTSDALA</sequence>
<feature type="compositionally biased region" description="Polar residues" evidence="2">
    <location>
        <begin position="40"/>
        <end position="50"/>
    </location>
</feature>
<dbReference type="SMART" id="SM00330">
    <property type="entry name" value="PIPKc"/>
    <property type="match status" value="1"/>
</dbReference>
<dbReference type="PROSITE" id="PS51459">
    <property type="entry name" value="FIDO"/>
    <property type="match status" value="1"/>
</dbReference>
<proteinExistence type="predicted"/>
<dbReference type="Gene3D" id="3.30.810.10">
    <property type="entry name" value="2-Layer Sandwich"/>
    <property type="match status" value="1"/>
</dbReference>
<comment type="caution">
    <text evidence="5">The sequence shown here is derived from an EMBL/GenBank/DDBJ whole genome shotgun (WGS) entry which is preliminary data.</text>
</comment>
<dbReference type="PANTHER" id="PTHR23086:SF8">
    <property type="entry name" value="PHOSPHATIDYLINOSITOL 5-PHOSPHATE 4-KINASE, ISOFORM A"/>
    <property type="match status" value="1"/>
</dbReference>
<dbReference type="GO" id="GO:0005886">
    <property type="term" value="C:plasma membrane"/>
    <property type="evidence" value="ECO:0007669"/>
    <property type="project" value="TreeGrafter"/>
</dbReference>
<evidence type="ECO:0000256" key="1">
    <source>
        <dbReference type="PROSITE-ProRule" id="PRU00781"/>
    </source>
</evidence>
<feature type="domain" description="Fido" evidence="4">
    <location>
        <begin position="752"/>
        <end position="887"/>
    </location>
</feature>
<gene>
    <name evidence="5" type="primary">MSS4</name>
    <name evidence="5" type="ORF">AK812_SmicGene35488</name>
</gene>
<keyword evidence="1" id="KW-0808">Transferase</keyword>
<reference evidence="5 6" key="1">
    <citation type="submission" date="2016-02" db="EMBL/GenBank/DDBJ databases">
        <title>Genome analysis of coral dinoflagellate symbionts highlights evolutionary adaptations to a symbiotic lifestyle.</title>
        <authorList>
            <person name="Aranda M."/>
            <person name="Li Y."/>
            <person name="Liew Y.J."/>
            <person name="Baumgarten S."/>
            <person name="Simakov O."/>
            <person name="Wilson M."/>
            <person name="Piel J."/>
            <person name="Ashoor H."/>
            <person name="Bougouffa S."/>
            <person name="Bajic V.B."/>
            <person name="Ryu T."/>
            <person name="Ravasi T."/>
            <person name="Bayer T."/>
            <person name="Micklem G."/>
            <person name="Kim H."/>
            <person name="Bhak J."/>
            <person name="Lajeunesse T.C."/>
            <person name="Voolstra C.R."/>
        </authorList>
    </citation>
    <scope>NUCLEOTIDE SEQUENCE [LARGE SCALE GENOMIC DNA]</scope>
    <source>
        <strain evidence="5 6">CCMP2467</strain>
    </source>
</reference>
<dbReference type="SUPFAM" id="SSF56104">
    <property type="entry name" value="SAICAR synthase-like"/>
    <property type="match status" value="1"/>
</dbReference>
<evidence type="ECO:0000259" key="3">
    <source>
        <dbReference type="PROSITE" id="PS51455"/>
    </source>
</evidence>
<evidence type="ECO:0000313" key="6">
    <source>
        <dbReference type="Proteomes" id="UP000186817"/>
    </source>
</evidence>
<dbReference type="InterPro" id="IPR003812">
    <property type="entry name" value="Fido"/>
</dbReference>
<keyword evidence="1" id="KW-0547">Nucleotide-binding</keyword>
<dbReference type="OrthoDB" id="439046at2759"/>
<dbReference type="PROSITE" id="PS51455">
    <property type="entry name" value="PIPK"/>
    <property type="match status" value="1"/>
</dbReference>
<dbReference type="EMBL" id="LSRX01001097">
    <property type="protein sequence ID" value="OLP83721.1"/>
    <property type="molecule type" value="Genomic_DNA"/>
</dbReference>
<dbReference type="Proteomes" id="UP000186817">
    <property type="component" value="Unassembled WGS sequence"/>
</dbReference>
<evidence type="ECO:0000313" key="5">
    <source>
        <dbReference type="EMBL" id="OLP83721.1"/>
    </source>
</evidence>
<dbReference type="InterPro" id="IPR027483">
    <property type="entry name" value="PInositol-4-P-4/5-kinase_C_sf"/>
</dbReference>
<keyword evidence="1 5" id="KW-0418">Kinase</keyword>
<dbReference type="SUPFAM" id="SSF140931">
    <property type="entry name" value="Fic-like"/>
    <property type="match status" value="1"/>
</dbReference>
<dbReference type="Gene3D" id="1.10.3290.10">
    <property type="entry name" value="Fido-like domain"/>
    <property type="match status" value="1"/>
</dbReference>
<protein>
    <submittedName>
        <fullName evidence="5">Putative phosphatidylinositol 4-phosphate 5-kinase MSS4</fullName>
    </submittedName>
</protein>
<accession>A0A1Q9CLC1</accession>
<dbReference type="InterPro" id="IPR027484">
    <property type="entry name" value="PInositol-4-P-5-kinase_N"/>
</dbReference>
<dbReference type="Pfam" id="PF01504">
    <property type="entry name" value="PIP5K"/>
    <property type="match status" value="1"/>
</dbReference>
<dbReference type="InterPro" id="IPR002498">
    <property type="entry name" value="PInositol-4-P-4/5-kinase_core"/>
</dbReference>
<organism evidence="5 6">
    <name type="scientific">Symbiodinium microadriaticum</name>
    <name type="common">Dinoflagellate</name>
    <name type="synonym">Zooxanthella microadriatica</name>
    <dbReference type="NCBI Taxonomy" id="2951"/>
    <lineage>
        <taxon>Eukaryota</taxon>
        <taxon>Sar</taxon>
        <taxon>Alveolata</taxon>
        <taxon>Dinophyceae</taxon>
        <taxon>Suessiales</taxon>
        <taxon>Symbiodiniaceae</taxon>
        <taxon>Symbiodinium</taxon>
    </lineage>
</organism>
<dbReference type="InterPro" id="IPR036597">
    <property type="entry name" value="Fido-like_dom_sf"/>
</dbReference>
<dbReference type="InterPro" id="IPR023610">
    <property type="entry name" value="PInositol-4/5-P-5/4-kinase"/>
</dbReference>
<evidence type="ECO:0000259" key="4">
    <source>
        <dbReference type="PROSITE" id="PS51459"/>
    </source>
</evidence>
<dbReference type="AlphaFoldDB" id="A0A1Q9CLC1"/>
<keyword evidence="1" id="KW-0067">ATP-binding</keyword>
<feature type="region of interest" description="Disordered" evidence="2">
    <location>
        <begin position="40"/>
        <end position="76"/>
    </location>
</feature>
<evidence type="ECO:0000256" key="2">
    <source>
        <dbReference type="SAM" id="MobiDB-lite"/>
    </source>
</evidence>
<name>A0A1Q9CLC1_SYMMI</name>
<feature type="domain" description="PIPK" evidence="3">
    <location>
        <begin position="168"/>
        <end position="512"/>
    </location>
</feature>
<feature type="compositionally biased region" description="Basic and acidic residues" evidence="2">
    <location>
        <begin position="182"/>
        <end position="197"/>
    </location>
</feature>
<dbReference type="GO" id="GO:0016308">
    <property type="term" value="F:1-phosphatidylinositol-4-phosphate 5-kinase activity"/>
    <property type="evidence" value="ECO:0007669"/>
    <property type="project" value="TreeGrafter"/>
</dbReference>
<dbReference type="PANTHER" id="PTHR23086">
    <property type="entry name" value="PHOSPHATIDYLINOSITOL-4-PHOSPHATE 5-KINASE"/>
    <property type="match status" value="1"/>
</dbReference>
<dbReference type="GO" id="GO:0046854">
    <property type="term" value="P:phosphatidylinositol phosphate biosynthetic process"/>
    <property type="evidence" value="ECO:0007669"/>
    <property type="project" value="TreeGrafter"/>
</dbReference>
<keyword evidence="6" id="KW-1185">Reference proteome</keyword>
<dbReference type="Gene3D" id="3.30.800.10">
    <property type="entry name" value="Phosphatidylinositol Phosphate Kinase II Beta"/>
    <property type="match status" value="1"/>
</dbReference>
<dbReference type="Pfam" id="PF02661">
    <property type="entry name" value="Fic"/>
    <property type="match status" value="1"/>
</dbReference>